<gene>
    <name evidence="1" type="ORF">CDAR_317901</name>
</gene>
<organism evidence="1 2">
    <name type="scientific">Caerostris darwini</name>
    <dbReference type="NCBI Taxonomy" id="1538125"/>
    <lineage>
        <taxon>Eukaryota</taxon>
        <taxon>Metazoa</taxon>
        <taxon>Ecdysozoa</taxon>
        <taxon>Arthropoda</taxon>
        <taxon>Chelicerata</taxon>
        <taxon>Arachnida</taxon>
        <taxon>Araneae</taxon>
        <taxon>Araneomorphae</taxon>
        <taxon>Entelegynae</taxon>
        <taxon>Araneoidea</taxon>
        <taxon>Araneidae</taxon>
        <taxon>Caerostris</taxon>
    </lineage>
</organism>
<comment type="caution">
    <text evidence="1">The sequence shown here is derived from an EMBL/GenBank/DDBJ whole genome shotgun (WGS) entry which is preliminary data.</text>
</comment>
<dbReference type="Proteomes" id="UP001054837">
    <property type="component" value="Unassembled WGS sequence"/>
</dbReference>
<evidence type="ECO:0000313" key="1">
    <source>
        <dbReference type="EMBL" id="GIY85334.1"/>
    </source>
</evidence>
<evidence type="ECO:0000313" key="2">
    <source>
        <dbReference type="Proteomes" id="UP001054837"/>
    </source>
</evidence>
<dbReference type="AlphaFoldDB" id="A0AAV4WU42"/>
<proteinExistence type="predicted"/>
<sequence>MKISCAYIRDVTNNNEKNKKAKPFIAEKRRLQRRFMPRFPQIKIDAVSLYESVPLLSWLSNILFFFIHAVSPYFRIPVDIWGHAQRQVPLTGLDNAVISEREWTKMEIFPPAANANAARSADATRVSPLTKTRKGGFKAAPQKVLFPVLGLRTRHCFTTAVSDSSPSTFAQRRG</sequence>
<accession>A0AAV4WU42</accession>
<reference evidence="1 2" key="1">
    <citation type="submission" date="2021-06" db="EMBL/GenBank/DDBJ databases">
        <title>Caerostris darwini draft genome.</title>
        <authorList>
            <person name="Kono N."/>
            <person name="Arakawa K."/>
        </authorList>
    </citation>
    <scope>NUCLEOTIDE SEQUENCE [LARGE SCALE GENOMIC DNA]</scope>
</reference>
<protein>
    <submittedName>
        <fullName evidence="1">Uncharacterized protein</fullName>
    </submittedName>
</protein>
<name>A0AAV4WU42_9ARAC</name>
<keyword evidence="2" id="KW-1185">Reference proteome</keyword>
<dbReference type="EMBL" id="BPLQ01015033">
    <property type="protein sequence ID" value="GIY85334.1"/>
    <property type="molecule type" value="Genomic_DNA"/>
</dbReference>